<protein>
    <recommendedName>
        <fullName evidence="5">Transmembrane protein</fullName>
    </recommendedName>
</protein>
<dbReference type="AlphaFoldDB" id="A0A4V1Q2Y9"/>
<feature type="region of interest" description="Disordered" evidence="1">
    <location>
        <begin position="310"/>
        <end position="329"/>
    </location>
</feature>
<keyword evidence="2" id="KW-0472">Membrane</keyword>
<proteinExistence type="predicted"/>
<reference evidence="3 4" key="1">
    <citation type="submission" date="2019-01" db="EMBL/GenBank/DDBJ databases">
        <title>Draft genome sequence of Psathyrella aberdarensis IHI B618.</title>
        <authorList>
            <person name="Buettner E."/>
            <person name="Kellner H."/>
        </authorList>
    </citation>
    <scope>NUCLEOTIDE SEQUENCE [LARGE SCALE GENOMIC DNA]</scope>
    <source>
        <strain evidence="3 4">IHI B618</strain>
    </source>
</reference>
<feature type="region of interest" description="Disordered" evidence="1">
    <location>
        <begin position="1"/>
        <end position="20"/>
    </location>
</feature>
<dbReference type="Proteomes" id="UP000290288">
    <property type="component" value="Unassembled WGS sequence"/>
</dbReference>
<keyword evidence="2" id="KW-0812">Transmembrane</keyword>
<gene>
    <name evidence="3" type="ORF">EST38_g9102</name>
</gene>
<keyword evidence="4" id="KW-1185">Reference proteome</keyword>
<evidence type="ECO:0000256" key="1">
    <source>
        <dbReference type="SAM" id="MobiDB-lite"/>
    </source>
</evidence>
<dbReference type="Gene3D" id="2.60.120.260">
    <property type="entry name" value="Galactose-binding domain-like"/>
    <property type="match status" value="1"/>
</dbReference>
<feature type="transmembrane region" description="Helical" evidence="2">
    <location>
        <begin position="224"/>
        <end position="248"/>
    </location>
</feature>
<comment type="caution">
    <text evidence="3">The sequence shown here is derived from an EMBL/GenBank/DDBJ whole genome shotgun (WGS) entry which is preliminary data.</text>
</comment>
<sequence length="410" mass="44893">MVSVWGSLRPHNTPRGPDPNWQCIVDGQDIGMPLQYPSRPLSNFLLCWGRSLAEGNHTLQLNTVIQSEILYVDQVQYQAPTNADIGSAWTEVRQRDGRIRYSIGWEEDDSGYRKWTYTPGAWLTYDFTGTDVIWGGYTPGSPGASPGLGQYMIDGKEPPTSFMIPSRSESFTSQPYFNVTGLKPGPHRLQVTNAGGASTAALGLTYIYTRNLPATTRNPDSRKIIGGAVGGSLGALLLIVVIGTLIFFKSRRRRNPQQQEQEAEFSVGNTTQGRPVSMVSGSTIVKDRLSPESPTQGTWAQVSHQLSNVPSTIGHRSNRSSVLYDSSQPNQSTPFFVAPSASPTFVTPQPGPPFIPAPSGLHPLGPVPFATTSTQPYVQQMVWPTPRPTPAQHSQDGRLDETDTDYNPYR</sequence>
<feature type="region of interest" description="Disordered" evidence="1">
    <location>
        <begin position="252"/>
        <end position="276"/>
    </location>
</feature>
<accession>A0A4V1Q2Y9</accession>
<dbReference type="STRING" id="2316362.A0A4V1Q2Y9"/>
<keyword evidence="2" id="KW-1133">Transmembrane helix</keyword>
<dbReference type="EMBL" id="SDEE01000405">
    <property type="protein sequence ID" value="RXW16748.1"/>
    <property type="molecule type" value="Genomic_DNA"/>
</dbReference>
<evidence type="ECO:0000256" key="2">
    <source>
        <dbReference type="SAM" id="Phobius"/>
    </source>
</evidence>
<dbReference type="CDD" id="cd12087">
    <property type="entry name" value="TM_EGFR-like"/>
    <property type="match status" value="1"/>
</dbReference>
<feature type="region of interest" description="Disordered" evidence="1">
    <location>
        <begin position="378"/>
        <end position="410"/>
    </location>
</feature>
<organism evidence="3 4">
    <name type="scientific">Candolleomyces aberdarensis</name>
    <dbReference type="NCBI Taxonomy" id="2316362"/>
    <lineage>
        <taxon>Eukaryota</taxon>
        <taxon>Fungi</taxon>
        <taxon>Dikarya</taxon>
        <taxon>Basidiomycota</taxon>
        <taxon>Agaricomycotina</taxon>
        <taxon>Agaricomycetes</taxon>
        <taxon>Agaricomycetidae</taxon>
        <taxon>Agaricales</taxon>
        <taxon>Agaricineae</taxon>
        <taxon>Psathyrellaceae</taxon>
        <taxon>Candolleomyces</taxon>
    </lineage>
</organism>
<evidence type="ECO:0000313" key="4">
    <source>
        <dbReference type="Proteomes" id="UP000290288"/>
    </source>
</evidence>
<name>A0A4V1Q2Y9_9AGAR</name>
<dbReference type="OrthoDB" id="3052647at2759"/>
<evidence type="ECO:0008006" key="5">
    <source>
        <dbReference type="Google" id="ProtNLM"/>
    </source>
</evidence>
<evidence type="ECO:0000313" key="3">
    <source>
        <dbReference type="EMBL" id="RXW16748.1"/>
    </source>
</evidence>
<feature type="compositionally biased region" description="Polar residues" evidence="1">
    <location>
        <begin position="267"/>
        <end position="276"/>
    </location>
</feature>